<evidence type="ECO:0000256" key="1">
    <source>
        <dbReference type="SAM" id="Phobius"/>
    </source>
</evidence>
<dbReference type="AlphaFoldDB" id="A0A177AVT2"/>
<gene>
    <name evidence="2" type="ORF">A3Q56_06343</name>
</gene>
<reference evidence="2 3" key="1">
    <citation type="submission" date="2016-04" db="EMBL/GenBank/DDBJ databases">
        <title>The genome of Intoshia linei affirms orthonectids as highly simplified spiralians.</title>
        <authorList>
            <person name="Mikhailov K.V."/>
            <person name="Slusarev G.S."/>
            <person name="Nikitin M.A."/>
            <person name="Logacheva M.D."/>
            <person name="Penin A."/>
            <person name="Aleoshin V."/>
            <person name="Panchin Y.V."/>
        </authorList>
    </citation>
    <scope>NUCLEOTIDE SEQUENCE [LARGE SCALE GENOMIC DNA]</scope>
    <source>
        <strain evidence="2">Intl2013</strain>
        <tissue evidence="2">Whole animal</tissue>
    </source>
</reference>
<proteinExistence type="predicted"/>
<evidence type="ECO:0000313" key="2">
    <source>
        <dbReference type="EMBL" id="OAF65940.1"/>
    </source>
</evidence>
<name>A0A177AVT2_9BILA</name>
<organism evidence="2 3">
    <name type="scientific">Intoshia linei</name>
    <dbReference type="NCBI Taxonomy" id="1819745"/>
    <lineage>
        <taxon>Eukaryota</taxon>
        <taxon>Metazoa</taxon>
        <taxon>Spiralia</taxon>
        <taxon>Lophotrochozoa</taxon>
        <taxon>Mesozoa</taxon>
        <taxon>Orthonectida</taxon>
        <taxon>Rhopaluridae</taxon>
        <taxon>Intoshia</taxon>
    </lineage>
</organism>
<keyword evidence="3" id="KW-1185">Reference proteome</keyword>
<keyword evidence="1" id="KW-0472">Membrane</keyword>
<protein>
    <submittedName>
        <fullName evidence="2">Uncharacterized protein</fullName>
    </submittedName>
</protein>
<feature type="transmembrane region" description="Helical" evidence="1">
    <location>
        <begin position="248"/>
        <end position="269"/>
    </location>
</feature>
<sequence>MNYLQTSCNNLILKLKLHKKKLKLMEKYNFKKRLNNQTTHLLRKLQEDEELFKNVDFENRSKLYKQFNDSIEIYLSNLTSNLKNNFNFIHGYEHGSNFDRDIKYHKFKNGFESLLLLSGYKKLLNEKSKTFKSISINQSNDNIWSHGKIDKIYNAKKSSDELKQYKEKFSIFLRINYTAIRLFNKILEKTNIKGNSKNIIHSNILLYSDTLSKNNHLTLRLYKNLEHEFLPLVLSNCKYKMNSKFKVWFNYSLATSAGLGLTQCVLRYAEYLVPYYSYLNVVSCTSFLSVASLFILHQKNCVNLLEKSIHLEKNDLYCIQHYVFDEISIVAGKMLLLECLLIYLSILKLQPIQPKLNYEKPEYSQVKQENSVKDFFNQHTPLGYGVVKHEITNSVNIWLQSKFSISQIISIDRSLNLLKKLDLIHTNSQGEFSVIPVQQVIGKLNIFKNNLLLSNTNDYIV</sequence>
<evidence type="ECO:0000313" key="3">
    <source>
        <dbReference type="Proteomes" id="UP000078046"/>
    </source>
</evidence>
<dbReference type="EMBL" id="LWCA01001092">
    <property type="protein sequence ID" value="OAF65940.1"/>
    <property type="molecule type" value="Genomic_DNA"/>
</dbReference>
<dbReference type="Proteomes" id="UP000078046">
    <property type="component" value="Unassembled WGS sequence"/>
</dbReference>
<keyword evidence="1" id="KW-0812">Transmembrane</keyword>
<feature type="transmembrane region" description="Helical" evidence="1">
    <location>
        <begin position="275"/>
        <end position="296"/>
    </location>
</feature>
<accession>A0A177AVT2</accession>
<keyword evidence="1" id="KW-1133">Transmembrane helix</keyword>
<comment type="caution">
    <text evidence="2">The sequence shown here is derived from an EMBL/GenBank/DDBJ whole genome shotgun (WGS) entry which is preliminary data.</text>
</comment>